<accession>W9X404</accession>
<name>W9X404_9EURO</name>
<gene>
    <name evidence="1" type="ORF">A1O5_01604</name>
</gene>
<comment type="caution">
    <text evidence="1">The sequence shown here is derived from an EMBL/GenBank/DDBJ whole genome shotgun (WGS) entry which is preliminary data.</text>
</comment>
<protein>
    <submittedName>
        <fullName evidence="1">Uncharacterized protein</fullName>
    </submittedName>
</protein>
<dbReference type="EMBL" id="AMGX01000002">
    <property type="protein sequence ID" value="EXJ74908.1"/>
    <property type="molecule type" value="Genomic_DNA"/>
</dbReference>
<sequence>MNLVLTPRARPHLPCQNIARGRRTTSSSINILDYFMWPKTLSLSSEYFPDTQFEGIANLLSRSTIGTAVPEKRGRLYLNCGEIGD</sequence>
<dbReference type="AlphaFoldDB" id="W9X404"/>
<organism evidence="1 2">
    <name type="scientific">Cladophialophora psammophila CBS 110553</name>
    <dbReference type="NCBI Taxonomy" id="1182543"/>
    <lineage>
        <taxon>Eukaryota</taxon>
        <taxon>Fungi</taxon>
        <taxon>Dikarya</taxon>
        <taxon>Ascomycota</taxon>
        <taxon>Pezizomycotina</taxon>
        <taxon>Eurotiomycetes</taxon>
        <taxon>Chaetothyriomycetidae</taxon>
        <taxon>Chaetothyriales</taxon>
        <taxon>Herpotrichiellaceae</taxon>
        <taxon>Cladophialophora</taxon>
    </lineage>
</organism>
<evidence type="ECO:0000313" key="1">
    <source>
        <dbReference type="EMBL" id="EXJ74908.1"/>
    </source>
</evidence>
<dbReference type="Proteomes" id="UP000019471">
    <property type="component" value="Unassembled WGS sequence"/>
</dbReference>
<dbReference type="HOGENOM" id="CLU_2512446_0_0_1"/>
<evidence type="ECO:0000313" key="2">
    <source>
        <dbReference type="Proteomes" id="UP000019471"/>
    </source>
</evidence>
<dbReference type="RefSeq" id="XP_007740410.1">
    <property type="nucleotide sequence ID" value="XM_007742220.1"/>
</dbReference>
<proteinExistence type="predicted"/>
<reference evidence="1 2" key="1">
    <citation type="submission" date="2013-03" db="EMBL/GenBank/DDBJ databases">
        <title>The Genome Sequence of Cladophialophora psammophila CBS 110553.</title>
        <authorList>
            <consortium name="The Broad Institute Genomics Platform"/>
            <person name="Cuomo C."/>
            <person name="de Hoog S."/>
            <person name="Gorbushina A."/>
            <person name="Walker B."/>
            <person name="Young S.K."/>
            <person name="Zeng Q."/>
            <person name="Gargeya S."/>
            <person name="Fitzgerald M."/>
            <person name="Haas B."/>
            <person name="Abouelleil A."/>
            <person name="Allen A.W."/>
            <person name="Alvarado L."/>
            <person name="Arachchi H.M."/>
            <person name="Berlin A.M."/>
            <person name="Chapman S.B."/>
            <person name="Gainer-Dewar J."/>
            <person name="Goldberg J."/>
            <person name="Griggs A."/>
            <person name="Gujja S."/>
            <person name="Hansen M."/>
            <person name="Howarth C."/>
            <person name="Imamovic A."/>
            <person name="Ireland A."/>
            <person name="Larimer J."/>
            <person name="McCowan C."/>
            <person name="Murphy C."/>
            <person name="Pearson M."/>
            <person name="Poon T.W."/>
            <person name="Priest M."/>
            <person name="Roberts A."/>
            <person name="Saif S."/>
            <person name="Shea T."/>
            <person name="Sisk P."/>
            <person name="Sykes S."/>
            <person name="Wortman J."/>
            <person name="Nusbaum C."/>
            <person name="Birren B."/>
        </authorList>
    </citation>
    <scope>NUCLEOTIDE SEQUENCE [LARGE SCALE GENOMIC DNA]</scope>
    <source>
        <strain evidence="1 2">CBS 110553</strain>
    </source>
</reference>
<keyword evidence="2" id="KW-1185">Reference proteome</keyword>
<dbReference type="GeneID" id="19186337"/>